<keyword evidence="4" id="KW-0460">Magnesium</keyword>
<dbReference type="InterPro" id="IPR036412">
    <property type="entry name" value="HAD-like_sf"/>
</dbReference>
<comment type="function">
    <text evidence="4">Removes the phosphate from trehalose 6-phosphate to produce free trehalose.</text>
</comment>
<name>A0ABT8TFD9_9GAMM</name>
<dbReference type="InterPro" id="IPR003337">
    <property type="entry name" value="Trehalose_PPase"/>
</dbReference>
<dbReference type="InterPro" id="IPR044651">
    <property type="entry name" value="OTSB-like"/>
</dbReference>
<evidence type="ECO:0000313" key="5">
    <source>
        <dbReference type="EMBL" id="MDO3382758.1"/>
    </source>
</evidence>
<dbReference type="PANTHER" id="PTHR43768">
    <property type="entry name" value="TREHALOSE 6-PHOSPHATE PHOSPHATASE"/>
    <property type="match status" value="1"/>
</dbReference>
<evidence type="ECO:0000256" key="4">
    <source>
        <dbReference type="RuleBase" id="RU361117"/>
    </source>
</evidence>
<comment type="pathway">
    <text evidence="1 4">Glycan biosynthesis; trehalose biosynthesis.</text>
</comment>
<dbReference type="SUPFAM" id="SSF56784">
    <property type="entry name" value="HAD-like"/>
    <property type="match status" value="1"/>
</dbReference>
<dbReference type="PANTHER" id="PTHR43768:SF3">
    <property type="entry name" value="TREHALOSE 6-PHOSPHATE PHOSPHATASE"/>
    <property type="match status" value="1"/>
</dbReference>
<dbReference type="CDD" id="cd01627">
    <property type="entry name" value="HAD_TPP"/>
    <property type="match status" value="1"/>
</dbReference>
<proteinExistence type="inferred from homology"/>
<comment type="similarity">
    <text evidence="2 4">Belongs to the trehalose phosphatase family.</text>
</comment>
<dbReference type="EC" id="3.1.3.12" evidence="4"/>
<dbReference type="Gene3D" id="3.30.70.1020">
    <property type="entry name" value="Trehalose-6-phosphate phosphatase related protein, domain 2"/>
    <property type="match status" value="1"/>
</dbReference>
<reference evidence="5" key="1">
    <citation type="submission" date="2023-07" db="EMBL/GenBank/DDBJ databases">
        <title>Gilvimarinus algae sp. nov., isolated from the surface of Kelp.</title>
        <authorList>
            <person name="Sun Y.Y."/>
            <person name="Gong Y."/>
            <person name="Du Z.J."/>
        </authorList>
    </citation>
    <scope>NUCLEOTIDE SEQUENCE</scope>
    <source>
        <strain evidence="5">SDUM040014</strain>
    </source>
</reference>
<evidence type="ECO:0000256" key="2">
    <source>
        <dbReference type="ARBA" id="ARBA00008770"/>
    </source>
</evidence>
<dbReference type="NCBIfam" id="TIGR01484">
    <property type="entry name" value="HAD-SF-IIB"/>
    <property type="match status" value="1"/>
</dbReference>
<comment type="caution">
    <text evidence="5">The sequence shown here is derived from an EMBL/GenBank/DDBJ whole genome shotgun (WGS) entry which is preliminary data.</text>
</comment>
<keyword evidence="4" id="KW-0479">Metal-binding</keyword>
<dbReference type="Pfam" id="PF02358">
    <property type="entry name" value="Trehalose_PPase"/>
    <property type="match status" value="1"/>
</dbReference>
<evidence type="ECO:0000313" key="6">
    <source>
        <dbReference type="Proteomes" id="UP001168380"/>
    </source>
</evidence>
<dbReference type="Proteomes" id="UP001168380">
    <property type="component" value="Unassembled WGS sequence"/>
</dbReference>
<dbReference type="GO" id="GO:0004805">
    <property type="term" value="F:trehalose-phosphatase activity"/>
    <property type="evidence" value="ECO:0007669"/>
    <property type="project" value="UniProtKB-EC"/>
</dbReference>
<dbReference type="InterPro" id="IPR006379">
    <property type="entry name" value="HAD-SF_hydro_IIB"/>
</dbReference>
<dbReference type="NCBIfam" id="TIGR00685">
    <property type="entry name" value="T6PP"/>
    <property type="match status" value="1"/>
</dbReference>
<protein>
    <recommendedName>
        <fullName evidence="4">Trehalose 6-phosphate phosphatase</fullName>
        <ecNumber evidence="4">3.1.3.12</ecNumber>
    </recommendedName>
</protein>
<dbReference type="RefSeq" id="WP_302713234.1">
    <property type="nucleotide sequence ID" value="NZ_JAULRT010000059.1"/>
</dbReference>
<organism evidence="5 6">
    <name type="scientific">Gilvimarinus algae</name>
    <dbReference type="NCBI Taxonomy" id="3058037"/>
    <lineage>
        <taxon>Bacteria</taxon>
        <taxon>Pseudomonadati</taxon>
        <taxon>Pseudomonadota</taxon>
        <taxon>Gammaproteobacteria</taxon>
        <taxon>Cellvibrionales</taxon>
        <taxon>Cellvibrionaceae</taxon>
        <taxon>Gilvimarinus</taxon>
    </lineage>
</organism>
<comment type="catalytic activity">
    <reaction evidence="4">
        <text>alpha,alpha-trehalose 6-phosphate + H2O = alpha,alpha-trehalose + phosphate</text>
        <dbReference type="Rhea" id="RHEA:23420"/>
        <dbReference type="ChEBI" id="CHEBI:15377"/>
        <dbReference type="ChEBI" id="CHEBI:16551"/>
        <dbReference type="ChEBI" id="CHEBI:43474"/>
        <dbReference type="ChEBI" id="CHEBI:58429"/>
        <dbReference type="EC" id="3.1.3.12"/>
    </reaction>
</comment>
<dbReference type="Gene3D" id="3.40.50.1000">
    <property type="entry name" value="HAD superfamily/HAD-like"/>
    <property type="match status" value="1"/>
</dbReference>
<gene>
    <name evidence="5" type="primary">otsB</name>
    <name evidence="5" type="ORF">QWI16_11325</name>
</gene>
<comment type="cofactor">
    <cofactor evidence="4">
        <name>Mg(2+)</name>
        <dbReference type="ChEBI" id="CHEBI:18420"/>
    </cofactor>
</comment>
<accession>A0ABT8TFD9</accession>
<evidence type="ECO:0000256" key="1">
    <source>
        <dbReference type="ARBA" id="ARBA00005199"/>
    </source>
</evidence>
<keyword evidence="3 4" id="KW-0378">Hydrolase</keyword>
<dbReference type="InterPro" id="IPR023214">
    <property type="entry name" value="HAD_sf"/>
</dbReference>
<keyword evidence="6" id="KW-1185">Reference proteome</keyword>
<evidence type="ECO:0000256" key="3">
    <source>
        <dbReference type="ARBA" id="ARBA00022801"/>
    </source>
</evidence>
<dbReference type="EMBL" id="JAULRT010000059">
    <property type="protein sequence ID" value="MDO3382758.1"/>
    <property type="molecule type" value="Genomic_DNA"/>
</dbReference>
<sequence length="256" mass="27959">MHISNPEKLALFLDFDGTLVDFASTPEGVVVSHELRRLLGELALQLEGALALVSGRSIGSLSELVKLPLTMAGSHGAEWRYRDGPLNHADIAFGEFNNIKSRLLEFAELQSLIAEDKGHAVALHYRGQEDKKSILDALIDDELMLGARTDVRVIRGNCVREIQPVGVDKGGAIAQFMSREPFAGRQPVYIGDDTTDEDAFAWVNDHGGVSIKVGEGDTCAGVRFTDTGEVLAFLQLQLDKLRQLNERTQFGTGADR</sequence>